<gene>
    <name evidence="4" type="ORF">Lsai_1103</name>
</gene>
<evidence type="ECO:0000259" key="3">
    <source>
        <dbReference type="Pfam" id="PF05193"/>
    </source>
</evidence>
<dbReference type="STRING" id="28087.Lsai_1103"/>
<evidence type="ECO:0000313" key="4">
    <source>
        <dbReference type="EMBL" id="KTD58496.1"/>
    </source>
</evidence>
<keyword evidence="1" id="KW-0732">Signal</keyword>
<dbReference type="InterPro" id="IPR050361">
    <property type="entry name" value="MPP/UQCRC_Complex"/>
</dbReference>
<dbReference type="PANTHER" id="PTHR11851">
    <property type="entry name" value="METALLOPROTEASE"/>
    <property type="match status" value="1"/>
</dbReference>
<feature type="signal peptide" evidence="1">
    <location>
        <begin position="1"/>
        <end position="21"/>
    </location>
</feature>
<dbReference type="OrthoDB" id="9811314at2"/>
<dbReference type="Pfam" id="PF05193">
    <property type="entry name" value="Peptidase_M16_C"/>
    <property type="match status" value="1"/>
</dbReference>
<dbReference type="eggNOG" id="COG0612">
    <property type="taxonomic scope" value="Bacteria"/>
</dbReference>
<feature type="chain" id="PRO_5006917817" description="Zinc protease (Peptidase, M16 family)" evidence="1">
    <location>
        <begin position="22"/>
        <end position="434"/>
    </location>
</feature>
<feature type="domain" description="Peptidase M16 N-terminal" evidence="2">
    <location>
        <begin position="49"/>
        <end position="184"/>
    </location>
</feature>
<dbReference type="GO" id="GO:0046872">
    <property type="term" value="F:metal ion binding"/>
    <property type="evidence" value="ECO:0007669"/>
    <property type="project" value="InterPro"/>
</dbReference>
<name>A0A0W0YNL9_9GAMM</name>
<evidence type="ECO:0000313" key="5">
    <source>
        <dbReference type="Proteomes" id="UP000054621"/>
    </source>
</evidence>
<reference evidence="4 5" key="1">
    <citation type="submission" date="2015-11" db="EMBL/GenBank/DDBJ databases">
        <title>Genomic analysis of 38 Legionella species identifies large and diverse effector repertoires.</title>
        <authorList>
            <person name="Burstein D."/>
            <person name="Amaro F."/>
            <person name="Zusman T."/>
            <person name="Lifshitz Z."/>
            <person name="Cohen O."/>
            <person name="Gilbert J.A."/>
            <person name="Pupko T."/>
            <person name="Shuman H.A."/>
            <person name="Segal G."/>
        </authorList>
    </citation>
    <scope>NUCLEOTIDE SEQUENCE [LARGE SCALE GENOMIC DNA]</scope>
    <source>
        <strain evidence="4 5">Mt.St.Helens-4</strain>
    </source>
</reference>
<dbReference type="Gene3D" id="3.30.830.10">
    <property type="entry name" value="Metalloenzyme, LuxS/M16 peptidase-like"/>
    <property type="match status" value="2"/>
</dbReference>
<dbReference type="PATRIC" id="fig|28087.4.peg.1169"/>
<dbReference type="AlphaFoldDB" id="A0A0W0YNL9"/>
<dbReference type="InterPro" id="IPR011765">
    <property type="entry name" value="Pept_M16_N"/>
</dbReference>
<dbReference type="RefSeq" id="WP_027270905.1">
    <property type="nucleotide sequence ID" value="NZ_CAAAJE010000011.1"/>
</dbReference>
<evidence type="ECO:0000256" key="1">
    <source>
        <dbReference type="SAM" id="SignalP"/>
    </source>
</evidence>
<comment type="caution">
    <text evidence="4">The sequence shown here is derived from an EMBL/GenBank/DDBJ whole genome shotgun (WGS) entry which is preliminary data.</text>
</comment>
<accession>A0A0W0YNL9</accession>
<proteinExistence type="predicted"/>
<evidence type="ECO:0008006" key="6">
    <source>
        <dbReference type="Google" id="ProtNLM"/>
    </source>
</evidence>
<organism evidence="4 5">
    <name type="scientific">Legionella sainthelensi</name>
    <dbReference type="NCBI Taxonomy" id="28087"/>
    <lineage>
        <taxon>Bacteria</taxon>
        <taxon>Pseudomonadati</taxon>
        <taxon>Pseudomonadota</taxon>
        <taxon>Gammaproteobacteria</taxon>
        <taxon>Legionellales</taxon>
        <taxon>Legionellaceae</taxon>
        <taxon>Legionella</taxon>
    </lineage>
</organism>
<dbReference type="PANTHER" id="PTHR11851:SF224">
    <property type="entry name" value="PROCESSING PROTEASE"/>
    <property type="match status" value="1"/>
</dbReference>
<protein>
    <recommendedName>
        <fullName evidence="6">Zinc protease (Peptidase, M16 family)</fullName>
    </recommendedName>
</protein>
<feature type="domain" description="Peptidase M16 C-terminal" evidence="3">
    <location>
        <begin position="191"/>
        <end position="366"/>
    </location>
</feature>
<dbReference type="SUPFAM" id="SSF63411">
    <property type="entry name" value="LuxS/MPP-like metallohydrolase"/>
    <property type="match status" value="2"/>
</dbReference>
<dbReference type="Proteomes" id="UP000054621">
    <property type="component" value="Unassembled WGS sequence"/>
</dbReference>
<dbReference type="InterPro" id="IPR007863">
    <property type="entry name" value="Peptidase_M16_C"/>
</dbReference>
<dbReference type="Pfam" id="PF00675">
    <property type="entry name" value="Peptidase_M16"/>
    <property type="match status" value="1"/>
</dbReference>
<sequence>MRIFSACIMALMISLSHTVTANTFKTEKWKTKNGVQVVFYQAMEVPMLDISLAFAAGSANDGPQYGLAALTSQMMNQGNAGKEATTIAETLADTGAQYHVEINRDMAVLHLKTLVSKDQLMQASTTFTQIINHPDFPDEAFSREKKQQLLAIEQRQESPEEVANLNFFKTLYQQHPYAHSVNGTSETVKAIDKNQLIEFYKRYYVGSNAVLVMVGAITSQTAHQLADQLTQELPKGQPAPAIPKAQQLTQAQAINIPFPSSQTIIRLGQIGIDHHNPNYFPLIVGNYILGGGLLVSRLAIEIREKRGLTYGIDSQFIPMPGIGPFLISYSTKNQQTKNSLEIIQKTLDSYINDGPSSEEMEAAKQYLTGSFPLSLSGNRSIATILLRMAFYHLPDDFLDNYTARINSVTSEQVKEAFKKQVHPDKFLLITVGQS</sequence>
<evidence type="ECO:0000259" key="2">
    <source>
        <dbReference type="Pfam" id="PF00675"/>
    </source>
</evidence>
<dbReference type="EMBL" id="LNYV01000013">
    <property type="protein sequence ID" value="KTD58496.1"/>
    <property type="molecule type" value="Genomic_DNA"/>
</dbReference>
<dbReference type="InterPro" id="IPR011249">
    <property type="entry name" value="Metalloenz_LuxS/M16"/>
</dbReference>